<proteinExistence type="predicted"/>
<dbReference type="EMBL" id="LN853937">
    <property type="protein sequence ID" value="CRY97128.1"/>
    <property type="molecule type" value="Genomic_DNA"/>
</dbReference>
<evidence type="ECO:0000313" key="1">
    <source>
        <dbReference type="EMBL" id="CRY97128.1"/>
    </source>
</evidence>
<sequence length="70" mass="7854">MAAAKTITPVLDDLWDVQTKLDYTHAMIGLIIEQKDYPTLPSHQQVALQALSVFSDDARKQLTAILERES</sequence>
<keyword evidence="1" id="KW-0614">Plasmid</keyword>
<protein>
    <submittedName>
        <fullName evidence="1">Uncharacterized protein</fullName>
    </submittedName>
</protein>
<organism evidence="1">
    <name type="scientific">uncultured prokaryote</name>
    <dbReference type="NCBI Taxonomy" id="198431"/>
    <lineage>
        <taxon>unclassified sequences</taxon>
        <taxon>environmental samples</taxon>
    </lineage>
</organism>
<dbReference type="AlphaFoldDB" id="A0A0H5Q5H4"/>
<name>A0A0H5Q5H4_9ZZZZ</name>
<accession>A0A0H5Q5H4</accession>
<geneLocation type="plasmid" evidence="1">
    <name>pRGFK1376</name>
</geneLocation>
<reference evidence="1" key="2">
    <citation type="submission" date="2015-07" db="EMBL/GenBank/DDBJ databases">
        <title>Plasmids, circular viruses and viroids from rat gut.</title>
        <authorList>
            <person name="Jorgensen T.J."/>
            <person name="Hansen M.A."/>
            <person name="Xu Z."/>
            <person name="Tabak M.A."/>
            <person name="Sorensen S.J."/>
            <person name="Hansen L.H."/>
        </authorList>
    </citation>
    <scope>NUCLEOTIDE SEQUENCE</scope>
    <source>
        <plasmid evidence="1">pRGFK1376</plasmid>
    </source>
</reference>
<reference evidence="1" key="1">
    <citation type="submission" date="2015-06" db="EMBL/GenBank/DDBJ databases">
        <authorList>
            <person name="Joergensen T."/>
        </authorList>
    </citation>
    <scope>NUCLEOTIDE SEQUENCE</scope>
    <source>
        <plasmid evidence="1">pRGFK1376</plasmid>
    </source>
</reference>